<comment type="similarity">
    <text evidence="11 12">Belongs to the TonB-dependent receptor family.</text>
</comment>
<evidence type="ECO:0000256" key="11">
    <source>
        <dbReference type="PROSITE-ProRule" id="PRU01360"/>
    </source>
</evidence>
<dbReference type="InterPro" id="IPR036942">
    <property type="entry name" value="Beta-barrel_TonB_sf"/>
</dbReference>
<keyword evidence="6" id="KW-0408">Iron</keyword>
<keyword evidence="4" id="KW-0410">Iron transport</keyword>
<keyword evidence="15" id="KW-0675">Receptor</keyword>
<evidence type="ECO:0000313" key="15">
    <source>
        <dbReference type="EMBL" id="SIS67628.1"/>
    </source>
</evidence>
<keyword evidence="2 11" id="KW-0813">Transport</keyword>
<dbReference type="AlphaFoldDB" id="A0A1N7L1A3"/>
<dbReference type="InterPro" id="IPR000531">
    <property type="entry name" value="Beta-barrel_TonB"/>
</dbReference>
<keyword evidence="8 12" id="KW-0798">TonB box</keyword>
<dbReference type="Proteomes" id="UP000185678">
    <property type="component" value="Unassembled WGS sequence"/>
</dbReference>
<organism evidence="15 16">
    <name type="scientific">Insolitispirillum peregrinum</name>
    <dbReference type="NCBI Taxonomy" id="80876"/>
    <lineage>
        <taxon>Bacteria</taxon>
        <taxon>Pseudomonadati</taxon>
        <taxon>Pseudomonadota</taxon>
        <taxon>Alphaproteobacteria</taxon>
        <taxon>Rhodospirillales</taxon>
        <taxon>Novispirillaceae</taxon>
        <taxon>Insolitispirillum</taxon>
    </lineage>
</organism>
<feature type="signal peptide" evidence="13">
    <location>
        <begin position="1"/>
        <end position="41"/>
    </location>
</feature>
<keyword evidence="3 11" id="KW-1134">Transmembrane beta strand</keyword>
<keyword evidence="5 11" id="KW-0812">Transmembrane</keyword>
<evidence type="ECO:0000256" key="13">
    <source>
        <dbReference type="SAM" id="SignalP"/>
    </source>
</evidence>
<evidence type="ECO:0000313" key="16">
    <source>
        <dbReference type="Proteomes" id="UP000185678"/>
    </source>
</evidence>
<sequence>MKTEGSRLPRRHQYRMRQGMVSMMAVMALCSLGGLTGNAVAADNTTGGQTRQGTAFAIPAQPLASALTAYGVQAGVQVAVDPAAIAGVTSPGVTGTYSAEQALASLLSGSGLVWQFTSPTSVVLERPAAGDSSSLMLAPVVVSGERVERSLRETASSVAVLDSVTLDERPDISGANRVTENVANIVTIEPSNHAPVVRGLEGAGPAIGANAFFAGVRPRLTVQMDGRPLSFNEMIFGDASTWDVEQVEVFRGPQSTVQGRNSIAGAIVMKTADPTYEPEGKIRLSAGNHDYRQVAGAVSGPIVEDQVAVRLAFERATSTSELKFQPYEGEDDPGDYQATTMRAKILLEPKKLEGFRTLVTVSHSNYEGPQAEYVKAPYGSTGTPYSINVATFNPRSLNGTIETTWELTDSLTFENHASLSDLSVRRHAPAGTGNVRIDGREASLEPRLHFTGFDGRVKGFGGYYGMRGKQDEFIDMLNSYYMDKTETDAVFGEATVGLTSALDLTLGGRLEEETRQRIGGTGRFAVDFDETYQVFLPKAGLAWRVDEQWTVGTTVSRGYNGGGAGVTFAAPFTSYSYDPEYVWNYEAYTRADLLDGALRLTGNVFYADYKDLQLPYRLAANSTVIRNAKEAATYGTELGARWRATPELEVFGDIGLLKTEILSYPGSGYEGNEFPQAPALTGTVGVSYHPTDAWELGGEARYSEAYYSDVANTARGKVDPYWVVNLHGSYDLGGPRLFGSIRNLLDTDAITDIGLGTTERNDYASMLPSRTFVMGVEASF</sequence>
<keyword evidence="9 11" id="KW-0472">Membrane</keyword>
<comment type="subcellular location">
    <subcellularLocation>
        <location evidence="1 11">Cell outer membrane</location>
        <topology evidence="1 11">Multi-pass membrane protein</topology>
    </subcellularLocation>
</comment>
<feature type="chain" id="PRO_5012681505" evidence="13">
    <location>
        <begin position="42"/>
        <end position="780"/>
    </location>
</feature>
<evidence type="ECO:0000256" key="9">
    <source>
        <dbReference type="ARBA" id="ARBA00023136"/>
    </source>
</evidence>
<dbReference type="Pfam" id="PF07715">
    <property type="entry name" value="Plug"/>
    <property type="match status" value="1"/>
</dbReference>
<evidence type="ECO:0000256" key="6">
    <source>
        <dbReference type="ARBA" id="ARBA00023004"/>
    </source>
</evidence>
<evidence type="ECO:0000259" key="14">
    <source>
        <dbReference type="SMART" id="SM00965"/>
    </source>
</evidence>
<gene>
    <name evidence="15" type="ORF">SAMN05421779_10345</name>
</gene>
<dbReference type="STRING" id="80876.SAMN05421779_10345"/>
<dbReference type="PANTHER" id="PTHR32552">
    <property type="entry name" value="FERRICHROME IRON RECEPTOR-RELATED"/>
    <property type="match status" value="1"/>
</dbReference>
<evidence type="ECO:0000256" key="3">
    <source>
        <dbReference type="ARBA" id="ARBA00022452"/>
    </source>
</evidence>
<evidence type="ECO:0000256" key="4">
    <source>
        <dbReference type="ARBA" id="ARBA00022496"/>
    </source>
</evidence>
<evidence type="ECO:0000256" key="7">
    <source>
        <dbReference type="ARBA" id="ARBA00023065"/>
    </source>
</evidence>
<evidence type="ECO:0000256" key="2">
    <source>
        <dbReference type="ARBA" id="ARBA00022448"/>
    </source>
</evidence>
<keyword evidence="16" id="KW-1185">Reference proteome</keyword>
<dbReference type="InterPro" id="IPR012910">
    <property type="entry name" value="Plug_dom"/>
</dbReference>
<feature type="domain" description="Secretin/TonB short N-terminal" evidence="14">
    <location>
        <begin position="76"/>
        <end position="127"/>
    </location>
</feature>
<evidence type="ECO:0000256" key="5">
    <source>
        <dbReference type="ARBA" id="ARBA00022692"/>
    </source>
</evidence>
<evidence type="ECO:0000256" key="10">
    <source>
        <dbReference type="ARBA" id="ARBA00023237"/>
    </source>
</evidence>
<dbReference type="GO" id="GO:0006826">
    <property type="term" value="P:iron ion transport"/>
    <property type="evidence" value="ECO:0007669"/>
    <property type="project" value="UniProtKB-KW"/>
</dbReference>
<dbReference type="SMART" id="SM00965">
    <property type="entry name" value="STN"/>
    <property type="match status" value="1"/>
</dbReference>
<evidence type="ECO:0000256" key="8">
    <source>
        <dbReference type="ARBA" id="ARBA00023077"/>
    </source>
</evidence>
<reference evidence="15 16" key="1">
    <citation type="submission" date="2017-01" db="EMBL/GenBank/DDBJ databases">
        <authorList>
            <person name="Mah S.A."/>
            <person name="Swanson W.J."/>
            <person name="Moy G.W."/>
            <person name="Vacquier V.D."/>
        </authorList>
    </citation>
    <scope>NUCLEOTIDE SEQUENCE [LARGE SCALE GENOMIC DNA]</scope>
    <source>
        <strain evidence="15 16">DSM 11589</strain>
    </source>
</reference>
<dbReference type="PANTHER" id="PTHR32552:SF81">
    <property type="entry name" value="TONB-DEPENDENT OUTER MEMBRANE RECEPTOR"/>
    <property type="match status" value="1"/>
</dbReference>
<name>A0A1N7L1A3_9PROT</name>
<dbReference type="SUPFAM" id="SSF56935">
    <property type="entry name" value="Porins"/>
    <property type="match status" value="1"/>
</dbReference>
<keyword evidence="13" id="KW-0732">Signal</keyword>
<dbReference type="InterPro" id="IPR039426">
    <property type="entry name" value="TonB-dep_rcpt-like"/>
</dbReference>
<dbReference type="PROSITE" id="PS52016">
    <property type="entry name" value="TONB_DEPENDENT_REC_3"/>
    <property type="match status" value="1"/>
</dbReference>
<keyword evidence="10 11" id="KW-0998">Cell outer membrane</keyword>
<evidence type="ECO:0000256" key="1">
    <source>
        <dbReference type="ARBA" id="ARBA00004571"/>
    </source>
</evidence>
<dbReference type="EMBL" id="FTOA01000003">
    <property type="protein sequence ID" value="SIS67628.1"/>
    <property type="molecule type" value="Genomic_DNA"/>
</dbReference>
<dbReference type="Pfam" id="PF00593">
    <property type="entry name" value="TonB_dep_Rec_b-barrel"/>
    <property type="match status" value="1"/>
</dbReference>
<evidence type="ECO:0000256" key="12">
    <source>
        <dbReference type="RuleBase" id="RU003357"/>
    </source>
</evidence>
<accession>A0A1N7L1A3</accession>
<dbReference type="Pfam" id="PF07660">
    <property type="entry name" value="STN"/>
    <property type="match status" value="1"/>
</dbReference>
<dbReference type="InterPro" id="IPR011662">
    <property type="entry name" value="Secretin/TonB_short_N"/>
</dbReference>
<proteinExistence type="inferred from homology"/>
<dbReference type="Gene3D" id="2.40.170.20">
    <property type="entry name" value="TonB-dependent receptor, beta-barrel domain"/>
    <property type="match status" value="1"/>
</dbReference>
<dbReference type="GO" id="GO:0009279">
    <property type="term" value="C:cell outer membrane"/>
    <property type="evidence" value="ECO:0007669"/>
    <property type="project" value="UniProtKB-SubCell"/>
</dbReference>
<keyword evidence="7" id="KW-0406">Ion transport</keyword>
<dbReference type="RefSeq" id="WP_076399703.1">
    <property type="nucleotide sequence ID" value="NZ_FTOA01000003.1"/>
</dbReference>
<dbReference type="Gene3D" id="3.55.50.30">
    <property type="match status" value="1"/>
</dbReference>
<protein>
    <submittedName>
        <fullName evidence="15">Outer membrane receptor proteins, mostly Fe transport</fullName>
    </submittedName>
</protein>